<evidence type="ECO:0000313" key="2">
    <source>
        <dbReference type="EMBL" id="KYF54645.1"/>
    </source>
</evidence>
<dbReference type="AlphaFoldDB" id="A0A150PG49"/>
<comment type="caution">
    <text evidence="2">The sequence shown here is derived from an EMBL/GenBank/DDBJ whole genome shotgun (WGS) entry which is preliminary data.</text>
</comment>
<dbReference type="Proteomes" id="UP000075420">
    <property type="component" value="Unassembled WGS sequence"/>
</dbReference>
<accession>A0A150PG49</accession>
<evidence type="ECO:0000313" key="3">
    <source>
        <dbReference type="Proteomes" id="UP000075420"/>
    </source>
</evidence>
<organism evidence="2 3">
    <name type="scientific">Sorangium cellulosum</name>
    <name type="common">Polyangium cellulosum</name>
    <dbReference type="NCBI Taxonomy" id="56"/>
    <lineage>
        <taxon>Bacteria</taxon>
        <taxon>Pseudomonadati</taxon>
        <taxon>Myxococcota</taxon>
        <taxon>Polyangia</taxon>
        <taxon>Polyangiales</taxon>
        <taxon>Polyangiaceae</taxon>
        <taxon>Sorangium</taxon>
    </lineage>
</organism>
<proteinExistence type="predicted"/>
<reference evidence="2 3" key="1">
    <citation type="submission" date="2014-02" db="EMBL/GenBank/DDBJ databases">
        <title>The small core and large imbalanced accessory genome model reveals a collaborative survival strategy of Sorangium cellulosum strains in nature.</title>
        <authorList>
            <person name="Han K."/>
            <person name="Peng R."/>
            <person name="Blom J."/>
            <person name="Li Y.-Z."/>
        </authorList>
    </citation>
    <scope>NUCLEOTIDE SEQUENCE [LARGE SCALE GENOMIC DNA]</scope>
    <source>
        <strain evidence="2 3">So0157-25</strain>
    </source>
</reference>
<name>A0A150PG49_SORCE</name>
<evidence type="ECO:0008006" key="4">
    <source>
        <dbReference type="Google" id="ProtNLM"/>
    </source>
</evidence>
<dbReference type="PROSITE" id="PS51257">
    <property type="entry name" value="PROKAR_LIPOPROTEIN"/>
    <property type="match status" value="1"/>
</dbReference>
<feature type="chain" id="PRO_5007565556" description="Secreted protein" evidence="1">
    <location>
        <begin position="24"/>
        <end position="301"/>
    </location>
</feature>
<gene>
    <name evidence="2" type="ORF">BE08_33365</name>
</gene>
<evidence type="ECO:0000256" key="1">
    <source>
        <dbReference type="SAM" id="SignalP"/>
    </source>
</evidence>
<keyword evidence="1" id="KW-0732">Signal</keyword>
<sequence length="301" mass="29823">MRTHRPVLLATATLLSAVAVAMSAVSGCGDDEARASSGGLEPTGNDFLSRYANALCHRTFACCDAATRAAHDLDASSADACASQLEAILVAVSGGGEVKGTFVPEKAAACLAEVDAAPCAEIQIVGVLLGVNDEFTPSCLDAWDGSVPEGGTCGNDWDCARDRCVHTVDASGQRTSACKAKAAAGEPCSSPFDCDEALRCDQPSPPDAGTCAPRLGVGGSCEGSLECQEELRCGQDGACQAREQAGGPCASDQDCAAGTTCDGATCAPLGAAGAPCSADSDCASFACAGATGTCADACKGG</sequence>
<protein>
    <recommendedName>
        <fullName evidence="4">Secreted protein</fullName>
    </recommendedName>
</protein>
<dbReference type="EMBL" id="JELY01001770">
    <property type="protein sequence ID" value="KYF54645.1"/>
    <property type="molecule type" value="Genomic_DNA"/>
</dbReference>
<feature type="signal peptide" evidence="1">
    <location>
        <begin position="1"/>
        <end position="23"/>
    </location>
</feature>